<dbReference type="Proteomes" id="UP000054805">
    <property type="component" value="Unassembled WGS sequence"/>
</dbReference>
<gene>
    <name evidence="2" type="ORF">T4B_15110</name>
</gene>
<organism evidence="2 3">
    <name type="scientific">Trichinella pseudospiralis</name>
    <name type="common">Parasitic roundworm</name>
    <dbReference type="NCBI Taxonomy" id="6337"/>
    <lineage>
        <taxon>Eukaryota</taxon>
        <taxon>Metazoa</taxon>
        <taxon>Ecdysozoa</taxon>
        <taxon>Nematoda</taxon>
        <taxon>Enoplea</taxon>
        <taxon>Dorylaimia</taxon>
        <taxon>Trichinellida</taxon>
        <taxon>Trichinellidae</taxon>
        <taxon>Trichinella</taxon>
    </lineage>
</organism>
<evidence type="ECO:0000256" key="1">
    <source>
        <dbReference type="SAM" id="MobiDB-lite"/>
    </source>
</evidence>
<sequence>MLFDHVNKARAKRNQSFDVLSAVGVLVQYSINHRPEEWLAATMAESAGQCARCGVSKQGRREFSKAHLVKALSNSRLHQAAKRVSWIEELKLVEPLYLSTFNVCGCQFFASGQKKMFRSLTGLFFRRTAEVSGTEVDSGTHVRLVVEQSNTAPSFVLVEREADRQLVENPLSDSSLADDWIMVEHLDEKESSNISSGRSTPTLPDCLETWDVLQDDRVNHDSYRGEMTRCKYNNARPKTPKVTATMPIRSVRMGTLAAHLMRSPDEERLYSRCPLTIQEITNVEEALAKRTAASRRLRNSDLFDNMAEENHCPAQMKEKKFAKGKMLCRVNMTNRFSKSAKQRKNRIKNFSGKNNDRKCQ</sequence>
<dbReference type="AlphaFoldDB" id="A0A0V1IMM3"/>
<feature type="compositionally biased region" description="Basic residues" evidence="1">
    <location>
        <begin position="338"/>
        <end position="347"/>
    </location>
</feature>
<name>A0A0V1IMM3_TRIPS</name>
<protein>
    <submittedName>
        <fullName evidence="2">Uncharacterized protein</fullName>
    </submittedName>
</protein>
<evidence type="ECO:0000313" key="3">
    <source>
        <dbReference type="Proteomes" id="UP000054805"/>
    </source>
</evidence>
<feature type="region of interest" description="Disordered" evidence="1">
    <location>
        <begin position="335"/>
        <end position="360"/>
    </location>
</feature>
<comment type="caution">
    <text evidence="2">The sequence shown here is derived from an EMBL/GenBank/DDBJ whole genome shotgun (WGS) entry which is preliminary data.</text>
</comment>
<evidence type="ECO:0000313" key="2">
    <source>
        <dbReference type="EMBL" id="KRZ23910.1"/>
    </source>
</evidence>
<keyword evidence="3" id="KW-1185">Reference proteome</keyword>
<proteinExistence type="predicted"/>
<accession>A0A0V1IMM3</accession>
<reference evidence="2 3" key="1">
    <citation type="submission" date="2015-01" db="EMBL/GenBank/DDBJ databases">
        <title>Evolution of Trichinella species and genotypes.</title>
        <authorList>
            <person name="Korhonen P.K."/>
            <person name="Edoardo P."/>
            <person name="Giuseppe L.R."/>
            <person name="Gasser R.B."/>
        </authorList>
    </citation>
    <scope>NUCLEOTIDE SEQUENCE [LARGE SCALE GENOMIC DNA]</scope>
    <source>
        <strain evidence="2">ISS588</strain>
    </source>
</reference>
<dbReference type="EMBL" id="JYDS01000133">
    <property type="protein sequence ID" value="KRZ23910.1"/>
    <property type="molecule type" value="Genomic_DNA"/>
</dbReference>